<keyword evidence="1" id="KW-1133">Transmembrane helix</keyword>
<reference evidence="2" key="1">
    <citation type="journal article" date="2021" name="Nat. Commun.">
        <title>Genetic determinants of endophytism in the Arabidopsis root mycobiome.</title>
        <authorList>
            <person name="Mesny F."/>
            <person name="Miyauchi S."/>
            <person name="Thiergart T."/>
            <person name="Pickel B."/>
            <person name="Atanasova L."/>
            <person name="Karlsson M."/>
            <person name="Huettel B."/>
            <person name="Barry K.W."/>
            <person name="Haridas S."/>
            <person name="Chen C."/>
            <person name="Bauer D."/>
            <person name="Andreopoulos W."/>
            <person name="Pangilinan J."/>
            <person name="LaButti K."/>
            <person name="Riley R."/>
            <person name="Lipzen A."/>
            <person name="Clum A."/>
            <person name="Drula E."/>
            <person name="Henrissat B."/>
            <person name="Kohler A."/>
            <person name="Grigoriev I.V."/>
            <person name="Martin F.M."/>
            <person name="Hacquard S."/>
        </authorList>
    </citation>
    <scope>NUCLEOTIDE SEQUENCE</scope>
    <source>
        <strain evidence="2">MPI-CAGE-CH-0243</strain>
    </source>
</reference>
<evidence type="ECO:0000313" key="3">
    <source>
        <dbReference type="Proteomes" id="UP000700596"/>
    </source>
</evidence>
<gene>
    <name evidence="2" type="ORF">B0J11DRAFT_569765</name>
</gene>
<keyword evidence="1" id="KW-0472">Membrane</keyword>
<organism evidence="2 3">
    <name type="scientific">Dendryphion nanum</name>
    <dbReference type="NCBI Taxonomy" id="256645"/>
    <lineage>
        <taxon>Eukaryota</taxon>
        <taxon>Fungi</taxon>
        <taxon>Dikarya</taxon>
        <taxon>Ascomycota</taxon>
        <taxon>Pezizomycotina</taxon>
        <taxon>Dothideomycetes</taxon>
        <taxon>Pleosporomycetidae</taxon>
        <taxon>Pleosporales</taxon>
        <taxon>Torulaceae</taxon>
        <taxon>Dendryphion</taxon>
    </lineage>
</organism>
<accession>A0A9P9IGD4</accession>
<name>A0A9P9IGD4_9PLEO</name>
<keyword evidence="1" id="KW-0812">Transmembrane</keyword>
<proteinExistence type="predicted"/>
<evidence type="ECO:0000313" key="2">
    <source>
        <dbReference type="EMBL" id="KAH7120978.1"/>
    </source>
</evidence>
<feature type="transmembrane region" description="Helical" evidence="1">
    <location>
        <begin position="34"/>
        <end position="56"/>
    </location>
</feature>
<protein>
    <recommendedName>
        <fullName evidence="4">Transmembrane protein</fullName>
    </recommendedName>
</protein>
<evidence type="ECO:0000256" key="1">
    <source>
        <dbReference type="SAM" id="Phobius"/>
    </source>
</evidence>
<sequence length="410" mass="44321">MPFPRPLLRAPSVLHPEVDVMPVRLEKRSSWKTWNIVILNIANLLVAATTLGIILAHDTFSCGKSIESPLAATTVTTYASITRTQNLPNSRILSFIRMTTETSEDETTTIIADDEPTSTNSAKRLNYLNLSSKKLGLSGATTSSRGGSSSAISVTGNIMKRDISIINSGNTLLTKITIKPDGITPAKPSGGTTTEVFVTKTVTARTTVYITKVHAPDTSRTSSAMPLSTSFFTLDSLPTSGATRSFALPFPFFFWVTQSRRHVLHRIHPEPRHESADCVDFINPTLPFQSSVSSPSSQNHVQLPYSSPIAIPSLITYSGSRRPSTLFATNIFKATSTPYFGPADGTRTSSVFRTTTLPVGYVPGSIVPVATQWNELAVAVSHQISHEAMCFQKIEVIAVDAQGANVCDVM</sequence>
<dbReference type="EMBL" id="JAGMWT010000010">
    <property type="protein sequence ID" value="KAH7120978.1"/>
    <property type="molecule type" value="Genomic_DNA"/>
</dbReference>
<comment type="caution">
    <text evidence="2">The sequence shown here is derived from an EMBL/GenBank/DDBJ whole genome shotgun (WGS) entry which is preliminary data.</text>
</comment>
<keyword evidence="3" id="KW-1185">Reference proteome</keyword>
<dbReference type="AlphaFoldDB" id="A0A9P9IGD4"/>
<dbReference type="Proteomes" id="UP000700596">
    <property type="component" value="Unassembled WGS sequence"/>
</dbReference>
<evidence type="ECO:0008006" key="4">
    <source>
        <dbReference type="Google" id="ProtNLM"/>
    </source>
</evidence>